<dbReference type="Pfam" id="PF08544">
    <property type="entry name" value="GHMP_kinases_C"/>
    <property type="match status" value="1"/>
</dbReference>
<dbReference type="PANTHER" id="PTHR43527">
    <property type="entry name" value="4-DIPHOSPHOCYTIDYL-2-C-METHYL-D-ERYTHRITOL KINASE, CHLOROPLASTIC"/>
    <property type="match status" value="1"/>
</dbReference>
<feature type="domain" description="GHMP kinase C-terminal" evidence="12">
    <location>
        <begin position="308"/>
        <end position="376"/>
    </location>
</feature>
<gene>
    <name evidence="9" type="primary">ispE</name>
    <name evidence="13" type="ORF">RBB75_06805</name>
</gene>
<comment type="similarity">
    <text evidence="1 9">Belongs to the GHMP kinase family. IspE subfamily.</text>
</comment>
<dbReference type="InterPro" id="IPR013750">
    <property type="entry name" value="GHMP_kinase_C_dom"/>
</dbReference>
<dbReference type="GO" id="GO:0019288">
    <property type="term" value="P:isopentenyl diphosphate biosynthetic process, methylerythritol 4-phosphate pathway"/>
    <property type="evidence" value="ECO:0007669"/>
    <property type="project" value="UniProtKB-UniRule"/>
</dbReference>
<evidence type="ECO:0000256" key="6">
    <source>
        <dbReference type="ARBA" id="ARBA00022777"/>
    </source>
</evidence>
<dbReference type="InterPro" id="IPR006204">
    <property type="entry name" value="GHMP_kinase_N_dom"/>
</dbReference>
<evidence type="ECO:0000256" key="1">
    <source>
        <dbReference type="ARBA" id="ARBA00009684"/>
    </source>
</evidence>
<feature type="active site" evidence="9">
    <location>
        <position position="138"/>
    </location>
</feature>
<keyword evidence="4 9" id="KW-0808">Transferase</keyword>
<dbReference type="EMBL" id="CP132932">
    <property type="protein sequence ID" value="XCB28024.1"/>
    <property type="molecule type" value="Genomic_DNA"/>
</dbReference>
<dbReference type="HAMAP" id="MF_00061">
    <property type="entry name" value="IspE"/>
    <property type="match status" value="1"/>
</dbReference>
<dbReference type="Pfam" id="PF00288">
    <property type="entry name" value="GHMP_kinases_N"/>
    <property type="match status" value="1"/>
</dbReference>
<dbReference type="GO" id="GO:0016114">
    <property type="term" value="P:terpenoid biosynthetic process"/>
    <property type="evidence" value="ECO:0007669"/>
    <property type="project" value="InterPro"/>
</dbReference>
<dbReference type="GO" id="GO:0005524">
    <property type="term" value="F:ATP binding"/>
    <property type="evidence" value="ECO:0007669"/>
    <property type="project" value="UniProtKB-UniRule"/>
</dbReference>
<feature type="active site" evidence="9">
    <location>
        <position position="10"/>
    </location>
</feature>
<comment type="pathway">
    <text evidence="9">Isoprenoid biosynthesis; isopentenyl diphosphate biosynthesis via DXP pathway; isopentenyl diphosphate from 1-deoxy-D-xylulose 5-phosphate: step 3/6.</text>
</comment>
<dbReference type="InterPro" id="IPR020568">
    <property type="entry name" value="Ribosomal_Su5_D2-typ_SF"/>
</dbReference>
<proteinExistence type="inferred from homology"/>
<keyword evidence="9" id="KW-0414">Isoprene biosynthesis</keyword>
<evidence type="ECO:0000256" key="8">
    <source>
        <dbReference type="ARBA" id="ARBA00032554"/>
    </source>
</evidence>
<dbReference type="EC" id="2.7.1.148" evidence="2 9"/>
<dbReference type="InterPro" id="IPR036554">
    <property type="entry name" value="GHMP_kinase_C_sf"/>
</dbReference>
<feature type="region of interest" description="Disordered" evidence="10">
    <location>
        <begin position="249"/>
        <end position="283"/>
    </location>
</feature>
<evidence type="ECO:0000256" key="4">
    <source>
        <dbReference type="ARBA" id="ARBA00022679"/>
    </source>
</evidence>
<evidence type="ECO:0000256" key="10">
    <source>
        <dbReference type="SAM" id="MobiDB-lite"/>
    </source>
</evidence>
<dbReference type="RefSeq" id="WP_353069971.1">
    <property type="nucleotide sequence ID" value="NZ_CP132932.1"/>
</dbReference>
<dbReference type="InterPro" id="IPR014721">
    <property type="entry name" value="Ribsml_uS5_D2-typ_fold_subgr"/>
</dbReference>
<reference evidence="13" key="2">
    <citation type="journal article" date="2024" name="Environ. Microbiol.">
        <title>Genome analysis and description of Tunturibacter gen. nov. expands the diversity of Terriglobia in tundra soils.</title>
        <authorList>
            <person name="Messyasz A."/>
            <person name="Mannisto M.K."/>
            <person name="Kerkhof L.J."/>
            <person name="Haggblom M.M."/>
        </authorList>
    </citation>
    <scope>NUCLEOTIDE SEQUENCE</scope>
    <source>
        <strain evidence="13">M8UP23</strain>
    </source>
</reference>
<evidence type="ECO:0000259" key="12">
    <source>
        <dbReference type="Pfam" id="PF08544"/>
    </source>
</evidence>
<keyword evidence="7 9" id="KW-0067">ATP-binding</keyword>
<dbReference type="SUPFAM" id="SSF55060">
    <property type="entry name" value="GHMP Kinase, C-terminal domain"/>
    <property type="match status" value="1"/>
</dbReference>
<dbReference type="Gene3D" id="3.30.70.890">
    <property type="entry name" value="GHMP kinase, C-terminal domain"/>
    <property type="match status" value="2"/>
</dbReference>
<evidence type="ECO:0000259" key="11">
    <source>
        <dbReference type="Pfam" id="PF00288"/>
    </source>
</evidence>
<dbReference type="Gene3D" id="3.30.230.10">
    <property type="match status" value="1"/>
</dbReference>
<evidence type="ECO:0000256" key="7">
    <source>
        <dbReference type="ARBA" id="ARBA00022840"/>
    </source>
</evidence>
<protein>
    <recommendedName>
        <fullName evidence="3 9">4-diphosphocytidyl-2-C-methyl-D-erythritol kinase</fullName>
        <shortName evidence="9">CMK</shortName>
        <ecNumber evidence="2 9">2.7.1.148</ecNumber>
    </recommendedName>
    <alternativeName>
        <fullName evidence="8 9">4-(cytidine-5'-diphospho)-2-C-methyl-D-erythritol kinase</fullName>
    </alternativeName>
</protein>
<keyword evidence="6 9" id="KW-0418">Kinase</keyword>
<dbReference type="KEGG" id="temp:RBB75_06805"/>
<sequence length="397" mass="42603">MSTRVRSYSKINLGLAIGPVRSDGFHGLTTLYQTLDLHDFVTVKARRASATRISLTTNHPFVPRDGRNTAWRMVERALVRLGITAEVEINIDKRLPVQGGVGAGSANAATALLGLEKELGEALPGVERLKLATEIGSDVPLFLLGGAVLGLGRGEQVVPMPDLPRTWCVVAVPAVGVSTPAAFKEWDARREVEAERHVVDKNTVSASEEGELGEGHGVTRVLGLTSDPQVDRLHQLSLAYSSLSARTGVSLTRKTDDSRPGTSGIVRDPNPEKKQGLPGENQADARNDLAENTLLALVRTGIGSDGLQNDFEEVVFPQYPSLRITKRQLMGSDLGSSGLDSSAIYAALSGSGSALFGLYRSERDAKAAQLRVQSSGVQALLTETLPRAEYWNRMFAE</sequence>
<comment type="catalytic activity">
    <reaction evidence="9">
        <text>4-CDP-2-C-methyl-D-erythritol + ATP = 4-CDP-2-C-methyl-D-erythritol 2-phosphate + ADP + H(+)</text>
        <dbReference type="Rhea" id="RHEA:18437"/>
        <dbReference type="ChEBI" id="CHEBI:15378"/>
        <dbReference type="ChEBI" id="CHEBI:30616"/>
        <dbReference type="ChEBI" id="CHEBI:57823"/>
        <dbReference type="ChEBI" id="CHEBI:57919"/>
        <dbReference type="ChEBI" id="CHEBI:456216"/>
        <dbReference type="EC" id="2.7.1.148"/>
    </reaction>
</comment>
<dbReference type="AlphaFoldDB" id="A0AAU7ZH26"/>
<dbReference type="PANTHER" id="PTHR43527:SF2">
    <property type="entry name" value="4-DIPHOSPHOCYTIDYL-2-C-METHYL-D-ERYTHRITOL KINASE, CHLOROPLASTIC"/>
    <property type="match status" value="1"/>
</dbReference>
<dbReference type="GO" id="GO:0050515">
    <property type="term" value="F:4-(cytidine 5'-diphospho)-2-C-methyl-D-erythritol kinase activity"/>
    <property type="evidence" value="ECO:0007669"/>
    <property type="project" value="UniProtKB-UniRule"/>
</dbReference>
<evidence type="ECO:0000256" key="3">
    <source>
        <dbReference type="ARBA" id="ARBA00017473"/>
    </source>
</evidence>
<reference evidence="13" key="1">
    <citation type="submission" date="2023-08" db="EMBL/GenBank/DDBJ databases">
        <authorList>
            <person name="Messyasz A."/>
            <person name="Mannisto M.K."/>
            <person name="Kerkhof L.J."/>
            <person name="Haggblom M."/>
        </authorList>
    </citation>
    <scope>NUCLEOTIDE SEQUENCE</scope>
    <source>
        <strain evidence="13">M8UP23</strain>
    </source>
</reference>
<dbReference type="SUPFAM" id="SSF54211">
    <property type="entry name" value="Ribosomal protein S5 domain 2-like"/>
    <property type="match status" value="1"/>
</dbReference>
<organism evidence="13">
    <name type="scientific">Tunturiibacter empetritectus</name>
    <dbReference type="NCBI Taxonomy" id="3069691"/>
    <lineage>
        <taxon>Bacteria</taxon>
        <taxon>Pseudomonadati</taxon>
        <taxon>Acidobacteriota</taxon>
        <taxon>Terriglobia</taxon>
        <taxon>Terriglobales</taxon>
        <taxon>Acidobacteriaceae</taxon>
        <taxon>Tunturiibacter</taxon>
    </lineage>
</organism>
<comment type="function">
    <text evidence="9">Catalyzes the phosphorylation of the position 2 hydroxy group of 4-diphosphocytidyl-2C-methyl-D-erythritol.</text>
</comment>
<evidence type="ECO:0000256" key="5">
    <source>
        <dbReference type="ARBA" id="ARBA00022741"/>
    </source>
</evidence>
<evidence type="ECO:0000256" key="9">
    <source>
        <dbReference type="HAMAP-Rule" id="MF_00061"/>
    </source>
</evidence>
<keyword evidence="5 9" id="KW-0547">Nucleotide-binding</keyword>
<dbReference type="InterPro" id="IPR004424">
    <property type="entry name" value="IspE"/>
</dbReference>
<accession>A0AAU7ZH26</accession>
<comment type="caution">
    <text evidence="9">Lacks conserved residue(s) required for the propagation of feature annotation.</text>
</comment>
<evidence type="ECO:0000313" key="13">
    <source>
        <dbReference type="EMBL" id="XCB28024.1"/>
    </source>
</evidence>
<feature type="domain" description="GHMP kinase N-terminal" evidence="11">
    <location>
        <begin position="68"/>
        <end position="146"/>
    </location>
</feature>
<name>A0AAU7ZH26_9BACT</name>
<evidence type="ECO:0000256" key="2">
    <source>
        <dbReference type="ARBA" id="ARBA00012052"/>
    </source>
</evidence>